<dbReference type="Pfam" id="PF05686">
    <property type="entry name" value="Glyco_transf_90"/>
    <property type="match status" value="1"/>
</dbReference>
<organism evidence="4">
    <name type="scientific">Alexandrium monilatum</name>
    <dbReference type="NCBI Taxonomy" id="311494"/>
    <lineage>
        <taxon>Eukaryota</taxon>
        <taxon>Sar</taxon>
        <taxon>Alveolata</taxon>
        <taxon>Dinophyceae</taxon>
        <taxon>Gonyaulacales</taxon>
        <taxon>Pyrocystaceae</taxon>
        <taxon>Alexandrium</taxon>
    </lineage>
</organism>
<keyword evidence="2" id="KW-0808">Transferase</keyword>
<feature type="domain" description="Glycosyl transferase CAP10" evidence="3">
    <location>
        <begin position="392"/>
        <end position="470"/>
    </location>
</feature>
<gene>
    <name evidence="4" type="ORF">AMON00008_LOCUS44410</name>
</gene>
<sequence>MAAECSRRLALSVVLVQVLLFLAAICVVRYSQSQFSGDLLKLWSTGGGGVQSLAGGCQDQLSRHACRAEACATDFCPDCRAGGLCDRTCGFCGSAAVAAPVPSAADVAAGTAAGQGSTAVAAPPPTAAAAAPAAAARVPWGSDCHTRKFSFGEVKGKTRGPDSSVQWWENIKDIPEESICARAYHRNTAANELNLAHRHGTLCVLGDGVQSRGTSTVELLRRAMLKLRERGQELPTFCGMYFSIGDESNADRTLGYQGNARFLVPDFTFVHWREAGLCPDFDTMAAKLRTLSQSPPSLKKCGWVGAVNNHMRVLFLNASVGSPHLLDAIWPQISTGTGPGRHSLEEQVTLYSCLLDARGGPNGYSGRVPLLLHSGRPLLYAGRSKEHFFDRTFYTYQLPEQLKPWVHFIPIDWEGMNLVRRLHWVLSPANAEAVRNITLNAQRFAAKHLTLEAVVGYLADTLLKAAKELAEKHGADAEFRQCK</sequence>
<evidence type="ECO:0000313" key="4">
    <source>
        <dbReference type="EMBL" id="CAE4633235.1"/>
    </source>
</evidence>
<dbReference type="GO" id="GO:0016740">
    <property type="term" value="F:transferase activity"/>
    <property type="evidence" value="ECO:0007669"/>
    <property type="project" value="UniProtKB-KW"/>
</dbReference>
<dbReference type="EMBL" id="HBNR01062957">
    <property type="protein sequence ID" value="CAE4633235.1"/>
    <property type="molecule type" value="Transcribed_RNA"/>
</dbReference>
<name>A0A7S4S5H5_9DINO</name>
<dbReference type="AlphaFoldDB" id="A0A7S4S5H5"/>
<protein>
    <recommendedName>
        <fullName evidence="3">Glycosyl transferase CAP10 domain-containing protein</fullName>
    </recommendedName>
</protein>
<dbReference type="PANTHER" id="PTHR12203:SF35">
    <property type="entry name" value="PROTEIN O-GLUCOSYLTRANSFERASE 1"/>
    <property type="match status" value="1"/>
</dbReference>
<accession>A0A7S4S5H5</accession>
<evidence type="ECO:0000256" key="1">
    <source>
        <dbReference type="ARBA" id="ARBA00010118"/>
    </source>
</evidence>
<evidence type="ECO:0000256" key="2">
    <source>
        <dbReference type="ARBA" id="ARBA00022679"/>
    </source>
</evidence>
<proteinExistence type="inferred from homology"/>
<dbReference type="PANTHER" id="PTHR12203">
    <property type="entry name" value="KDEL LYS-ASP-GLU-LEU CONTAINING - RELATED"/>
    <property type="match status" value="1"/>
</dbReference>
<reference evidence="4" key="1">
    <citation type="submission" date="2021-01" db="EMBL/GenBank/DDBJ databases">
        <authorList>
            <person name="Corre E."/>
            <person name="Pelletier E."/>
            <person name="Niang G."/>
            <person name="Scheremetjew M."/>
            <person name="Finn R."/>
            <person name="Kale V."/>
            <person name="Holt S."/>
            <person name="Cochrane G."/>
            <person name="Meng A."/>
            <person name="Brown T."/>
            <person name="Cohen L."/>
        </authorList>
    </citation>
    <scope>NUCLEOTIDE SEQUENCE</scope>
    <source>
        <strain evidence="4">CCMP3105</strain>
    </source>
</reference>
<evidence type="ECO:0000259" key="3">
    <source>
        <dbReference type="Pfam" id="PF05686"/>
    </source>
</evidence>
<comment type="similarity">
    <text evidence="1">Belongs to the glycosyltransferase 90 family.</text>
</comment>
<dbReference type="InterPro" id="IPR006598">
    <property type="entry name" value="CAP10"/>
</dbReference>
<dbReference type="InterPro" id="IPR051091">
    <property type="entry name" value="O-Glucosyltr/Glycosyltrsf_90"/>
</dbReference>